<dbReference type="Gene3D" id="3.90.79.10">
    <property type="entry name" value="Nucleoside Triphosphate Pyrophosphohydrolase"/>
    <property type="match status" value="1"/>
</dbReference>
<keyword evidence="2" id="KW-0378">Hydrolase</keyword>
<dbReference type="InterPro" id="IPR000086">
    <property type="entry name" value="NUDIX_hydrolase_dom"/>
</dbReference>
<name>A0A7G6X7U0_9ACTN</name>
<comment type="cofactor">
    <cofactor evidence="1">
        <name>Mg(2+)</name>
        <dbReference type="ChEBI" id="CHEBI:18420"/>
    </cofactor>
</comment>
<dbReference type="SUPFAM" id="SSF55811">
    <property type="entry name" value="Nudix"/>
    <property type="match status" value="1"/>
</dbReference>
<dbReference type="InterPro" id="IPR015797">
    <property type="entry name" value="NUDIX_hydrolase-like_dom_sf"/>
</dbReference>
<dbReference type="PANTHER" id="PTHR43046:SF16">
    <property type="entry name" value="ADP-RIBOSE PYROPHOSPHATASE YJHB-RELATED"/>
    <property type="match status" value="1"/>
</dbReference>
<dbReference type="PANTHER" id="PTHR43046">
    <property type="entry name" value="GDP-MANNOSE MANNOSYL HYDROLASE"/>
    <property type="match status" value="1"/>
</dbReference>
<evidence type="ECO:0000313" key="5">
    <source>
        <dbReference type="Proteomes" id="UP000515563"/>
    </source>
</evidence>
<feature type="domain" description="Nudix hydrolase" evidence="3">
    <location>
        <begin position="19"/>
        <end position="148"/>
    </location>
</feature>
<organism evidence="4 5">
    <name type="scientific">Kribbella qitaiheensis</name>
    <dbReference type="NCBI Taxonomy" id="1544730"/>
    <lineage>
        <taxon>Bacteria</taxon>
        <taxon>Bacillati</taxon>
        <taxon>Actinomycetota</taxon>
        <taxon>Actinomycetes</taxon>
        <taxon>Propionibacteriales</taxon>
        <taxon>Kribbellaceae</taxon>
        <taxon>Kribbella</taxon>
    </lineage>
</organism>
<dbReference type="Proteomes" id="UP000515563">
    <property type="component" value="Chromosome"/>
</dbReference>
<evidence type="ECO:0000313" key="4">
    <source>
        <dbReference type="EMBL" id="QNE22305.1"/>
    </source>
</evidence>
<dbReference type="RefSeq" id="WP_185444718.1">
    <property type="nucleotide sequence ID" value="NZ_CP043661.1"/>
</dbReference>
<dbReference type="CDD" id="cd18879">
    <property type="entry name" value="NUDIX_Hydrolase"/>
    <property type="match status" value="1"/>
</dbReference>
<protein>
    <submittedName>
        <fullName evidence="4">NUDIX domain-containing protein</fullName>
    </submittedName>
</protein>
<dbReference type="KEGG" id="kqi:F1D05_35925"/>
<dbReference type="InterPro" id="IPR020084">
    <property type="entry name" value="NUDIX_hydrolase_CS"/>
</dbReference>
<proteinExistence type="predicted"/>
<dbReference type="Pfam" id="PF00293">
    <property type="entry name" value="NUDIX"/>
    <property type="match status" value="1"/>
</dbReference>
<reference evidence="5" key="1">
    <citation type="submission" date="2019-09" db="EMBL/GenBank/DDBJ databases">
        <title>Antimicrobial potential of Antarctic Bacteria.</title>
        <authorList>
            <person name="Benaud N."/>
            <person name="Edwards R.J."/>
            <person name="Ferrari B.C."/>
        </authorList>
    </citation>
    <scope>NUCLEOTIDE SEQUENCE [LARGE SCALE GENOMIC DNA]</scope>
    <source>
        <strain evidence="5">SPB151</strain>
    </source>
</reference>
<dbReference type="PROSITE" id="PS51462">
    <property type="entry name" value="NUDIX"/>
    <property type="match status" value="1"/>
</dbReference>
<keyword evidence="5" id="KW-1185">Reference proteome</keyword>
<dbReference type="EMBL" id="CP043661">
    <property type="protein sequence ID" value="QNE22305.1"/>
    <property type="molecule type" value="Genomic_DNA"/>
</dbReference>
<accession>A0A7G6X7U0</accession>
<sequence>MPTPKFILELRSKIGHDPLWLPGITAVVLDEDDRVLLARRADDGRWTLIAGCLEPGEEPAIAILREIQEETGVEAEVERLVSIEAMPPSAYPNGDQVQFLDMCFRCRPISGEARVNDDESLEVGWFPLTDMPEIPLREQRCLANALAPDHLPKYAGRPTSMG</sequence>
<reference evidence="4 5" key="2">
    <citation type="journal article" date="2020" name="Microbiol. Resour. Announc.">
        <title>Antarctic desert soil bacteria exhibit high novel natural product potential, evaluated through long-read genome sequencing and comparative genomics.</title>
        <authorList>
            <person name="Benaud N."/>
            <person name="Edwards R.J."/>
            <person name="Amos T.G."/>
            <person name="D'Agostino P.M."/>
            <person name="Gutierrez-Chavez C."/>
            <person name="Montgomery K."/>
            <person name="Nicetic I."/>
            <person name="Ferrari B.C."/>
        </authorList>
    </citation>
    <scope>NUCLEOTIDE SEQUENCE [LARGE SCALE GENOMIC DNA]</scope>
    <source>
        <strain evidence="4 5">SPB151</strain>
    </source>
</reference>
<dbReference type="AlphaFoldDB" id="A0A7G6X7U0"/>
<dbReference type="PROSITE" id="PS00893">
    <property type="entry name" value="NUDIX_BOX"/>
    <property type="match status" value="1"/>
</dbReference>
<evidence type="ECO:0000256" key="2">
    <source>
        <dbReference type="ARBA" id="ARBA00022801"/>
    </source>
</evidence>
<evidence type="ECO:0000256" key="1">
    <source>
        <dbReference type="ARBA" id="ARBA00001946"/>
    </source>
</evidence>
<dbReference type="GO" id="GO:0016787">
    <property type="term" value="F:hydrolase activity"/>
    <property type="evidence" value="ECO:0007669"/>
    <property type="project" value="UniProtKB-KW"/>
</dbReference>
<evidence type="ECO:0000259" key="3">
    <source>
        <dbReference type="PROSITE" id="PS51462"/>
    </source>
</evidence>
<gene>
    <name evidence="4" type="ORF">F1D05_35925</name>
</gene>